<keyword evidence="2" id="KW-0444">Lipid biosynthesis</keyword>
<evidence type="ECO:0000256" key="5">
    <source>
        <dbReference type="ARBA" id="ARBA00023315"/>
    </source>
</evidence>
<dbReference type="PANTHER" id="PTHR37323">
    <property type="entry name" value="GCN5-RELATED N-ACETYLTRANSFERASE"/>
    <property type="match status" value="1"/>
</dbReference>
<dbReference type="KEGG" id="oat:OAN307_c26180"/>
<evidence type="ECO:0000256" key="6">
    <source>
        <dbReference type="ARBA" id="ARBA00038095"/>
    </source>
</evidence>
<dbReference type="PANTHER" id="PTHR37323:SF1">
    <property type="entry name" value="L-ORNITHINE N(ALPHA)-ACYLTRANSFERASE"/>
    <property type="match status" value="1"/>
</dbReference>
<evidence type="ECO:0000256" key="9">
    <source>
        <dbReference type="ARBA" id="ARBA00045724"/>
    </source>
</evidence>
<dbReference type="RefSeq" id="WP_015500212.1">
    <property type="nucleotide sequence ID" value="NC_020911.1"/>
</dbReference>
<keyword evidence="4" id="KW-0443">Lipid metabolism</keyword>
<evidence type="ECO:0000256" key="4">
    <source>
        <dbReference type="ARBA" id="ARBA00023098"/>
    </source>
</evidence>
<dbReference type="GO" id="GO:0043810">
    <property type="term" value="F:ornithine-acyl [acyl carrier protein] N-acyltransferase activity"/>
    <property type="evidence" value="ECO:0007669"/>
    <property type="project" value="UniProtKB-EC"/>
</dbReference>
<dbReference type="SUPFAM" id="SSF55729">
    <property type="entry name" value="Acyl-CoA N-acyltransferases (Nat)"/>
    <property type="match status" value="1"/>
</dbReference>
<proteinExistence type="inferred from homology"/>
<dbReference type="STRING" id="391626.OAN307_c26180"/>
<comment type="similarity">
    <text evidence="6">Belongs to the acetyltransferase family. OlsB subfamily.</text>
</comment>
<evidence type="ECO:0000256" key="8">
    <source>
        <dbReference type="ARBA" id="ARBA00039866"/>
    </source>
</evidence>
<dbReference type="EC" id="2.3.2.30" evidence="7"/>
<dbReference type="Pfam" id="PF13444">
    <property type="entry name" value="Acetyltransf_5"/>
    <property type="match status" value="1"/>
</dbReference>
<sequence length="263" mass="29316">MIQKSYRETAKSTSQFAVRLAQTAADVREAQALRYCVFVDEFGADGPLIDHDARLETDCFDDHTEQLLLLDMARRVGERVVGVYRLMDSRGAKSAGQFYSQGEFDLAPLIGSQRTLLELGRSCLHVDYRGGSGMMHLWQGLAKIVRDRKIEVLFGVASFRGTDLDALTPPLSLLHRDHLAPRDIRVRSNTYEALDRGVIQDRVGAMKQVPALIKAYLRLGGFIGDGAFVDHAFKTTDVCVILDLARMNPRQAALYGARDDLDI</sequence>
<accession>M9REG6</accession>
<evidence type="ECO:0000256" key="3">
    <source>
        <dbReference type="ARBA" id="ARBA00022679"/>
    </source>
</evidence>
<evidence type="ECO:0000313" key="11">
    <source>
        <dbReference type="EMBL" id="AGI68210.1"/>
    </source>
</evidence>
<comment type="pathway">
    <text evidence="1">Lipid metabolism.</text>
</comment>
<dbReference type="EMBL" id="CP003740">
    <property type="protein sequence ID" value="AGI68210.1"/>
    <property type="molecule type" value="Genomic_DNA"/>
</dbReference>
<dbReference type="AlphaFoldDB" id="M9REG6"/>
<evidence type="ECO:0000313" key="12">
    <source>
        <dbReference type="Proteomes" id="UP000005307"/>
    </source>
</evidence>
<dbReference type="eggNOG" id="COG3176">
    <property type="taxonomic scope" value="Bacteria"/>
</dbReference>
<evidence type="ECO:0000256" key="7">
    <source>
        <dbReference type="ARBA" id="ARBA00039058"/>
    </source>
</evidence>
<dbReference type="HOGENOM" id="CLU_058962_1_1_5"/>
<evidence type="ECO:0000256" key="1">
    <source>
        <dbReference type="ARBA" id="ARBA00005189"/>
    </source>
</evidence>
<dbReference type="Proteomes" id="UP000005307">
    <property type="component" value="Chromosome"/>
</dbReference>
<evidence type="ECO:0000256" key="2">
    <source>
        <dbReference type="ARBA" id="ARBA00022516"/>
    </source>
</evidence>
<keyword evidence="5" id="KW-0012">Acyltransferase</keyword>
<dbReference type="InterPro" id="IPR016181">
    <property type="entry name" value="Acyl_CoA_acyltransferase"/>
</dbReference>
<evidence type="ECO:0000256" key="10">
    <source>
        <dbReference type="ARBA" id="ARBA00047785"/>
    </source>
</evidence>
<organism evidence="11 12">
    <name type="scientific">Octadecabacter antarcticus 307</name>
    <dbReference type="NCBI Taxonomy" id="391626"/>
    <lineage>
        <taxon>Bacteria</taxon>
        <taxon>Pseudomonadati</taxon>
        <taxon>Pseudomonadota</taxon>
        <taxon>Alphaproteobacteria</taxon>
        <taxon>Rhodobacterales</taxon>
        <taxon>Roseobacteraceae</taxon>
        <taxon>Octadecabacter</taxon>
    </lineage>
</organism>
<dbReference type="OrthoDB" id="9787072at2"/>
<keyword evidence="12" id="KW-1185">Reference proteome</keyword>
<dbReference type="Gene3D" id="3.40.630.30">
    <property type="match status" value="1"/>
</dbReference>
<dbReference type="InterPro" id="IPR052351">
    <property type="entry name" value="Ornithine_N-alpha-AT"/>
</dbReference>
<keyword evidence="3" id="KW-0808">Transferase</keyword>
<protein>
    <recommendedName>
        <fullName evidence="8">L-ornithine N(alpha)-acyltransferase</fullName>
        <ecNumber evidence="7">2.3.2.30</ecNumber>
    </recommendedName>
</protein>
<dbReference type="GO" id="GO:0006629">
    <property type="term" value="P:lipid metabolic process"/>
    <property type="evidence" value="ECO:0007669"/>
    <property type="project" value="UniProtKB-KW"/>
</dbReference>
<reference evidence="11 12" key="1">
    <citation type="journal article" date="2013" name="PLoS ONE">
        <title>Poles Apart: Arctic and Antarctic Octadecabacter strains Share High Genome Plasticity and a New Type of Xanthorhodopsin.</title>
        <authorList>
            <person name="Vollmers J."/>
            <person name="Voget S."/>
            <person name="Dietrich S."/>
            <person name="Gollnow K."/>
            <person name="Smits M."/>
            <person name="Meyer K."/>
            <person name="Brinkhoff T."/>
            <person name="Simon M."/>
            <person name="Daniel R."/>
        </authorList>
    </citation>
    <scope>NUCLEOTIDE SEQUENCE [LARGE SCALE GENOMIC DNA]</scope>
    <source>
        <strain evidence="11 12">307</strain>
    </source>
</reference>
<comment type="catalytic activity">
    <reaction evidence="10">
        <text>a (3R)-hydroxyacyl-[ACP] + L-ornithine = a lyso-ornithine lipid + holo-[ACP] + H(+)</text>
        <dbReference type="Rhea" id="RHEA:20633"/>
        <dbReference type="Rhea" id="RHEA-COMP:9685"/>
        <dbReference type="Rhea" id="RHEA-COMP:9945"/>
        <dbReference type="ChEBI" id="CHEBI:15378"/>
        <dbReference type="ChEBI" id="CHEBI:46911"/>
        <dbReference type="ChEBI" id="CHEBI:64479"/>
        <dbReference type="ChEBI" id="CHEBI:78827"/>
        <dbReference type="ChEBI" id="CHEBI:138482"/>
        <dbReference type="EC" id="2.3.2.30"/>
    </reaction>
    <physiologicalReaction direction="left-to-right" evidence="10">
        <dbReference type="Rhea" id="RHEA:20634"/>
    </physiologicalReaction>
</comment>
<name>M9REG6_9RHOB</name>
<gene>
    <name evidence="11" type="ORF">OAN307_c26180</name>
</gene>
<comment type="function">
    <text evidence="9">Catalyzes the first step in the biosynthesis of ornithine lipids, which are phosphorus-free membrane lipids. Catalyzes the 3-hydroxyacyl-acyl carrier protein-dependent acylation of ornithine to form lyso-ornithine lipid (LOL).</text>
</comment>